<feature type="domain" description="Baseplate J-like central" evidence="3">
    <location>
        <begin position="197"/>
        <end position="256"/>
    </location>
</feature>
<feature type="domain" description="Baseplate J-like C-terminal" evidence="4">
    <location>
        <begin position="275"/>
        <end position="366"/>
    </location>
</feature>
<comment type="similarity">
    <text evidence="1">Belongs to the Mu gp47/PBSX XkdT family.</text>
</comment>
<dbReference type="PANTHER" id="PTHR37829">
    <property type="entry name" value="PHAGE-LIKE ELEMENT PBSX PROTEIN XKDT"/>
    <property type="match status" value="1"/>
</dbReference>
<dbReference type="InterPro" id="IPR052399">
    <property type="entry name" value="Phage_Baseplate_Assmbl_Protein"/>
</dbReference>
<evidence type="ECO:0000259" key="3">
    <source>
        <dbReference type="Pfam" id="PF26078"/>
    </source>
</evidence>
<dbReference type="EMBL" id="CP031124">
    <property type="protein sequence ID" value="AXF86778.1"/>
    <property type="molecule type" value="Genomic_DNA"/>
</dbReference>
<organism evidence="5 6">
    <name type="scientific">Ephemeroptericola cinctiostellae</name>
    <dbReference type="NCBI Taxonomy" id="2268024"/>
    <lineage>
        <taxon>Bacteria</taxon>
        <taxon>Pseudomonadati</taxon>
        <taxon>Pseudomonadota</taxon>
        <taxon>Betaproteobacteria</taxon>
        <taxon>Burkholderiales</taxon>
        <taxon>Burkholderiaceae</taxon>
        <taxon>Ephemeroptericola</taxon>
    </lineage>
</organism>
<dbReference type="Pfam" id="PF26078">
    <property type="entry name" value="Baseplate_J_M"/>
    <property type="match status" value="1"/>
</dbReference>
<dbReference type="KEGG" id="hyf:DTO96_102534"/>
<dbReference type="AlphaFoldDB" id="A0A345DEJ0"/>
<evidence type="ECO:0000313" key="6">
    <source>
        <dbReference type="Proteomes" id="UP000252182"/>
    </source>
</evidence>
<dbReference type="InterPro" id="IPR058531">
    <property type="entry name" value="Baseplate_J_M"/>
</dbReference>
<evidence type="ECO:0000259" key="4">
    <source>
        <dbReference type="Pfam" id="PF26079"/>
    </source>
</evidence>
<dbReference type="PANTHER" id="PTHR37829:SF3">
    <property type="entry name" value="PROTEIN JAYE-RELATED"/>
    <property type="match status" value="1"/>
</dbReference>
<sequence>MAYNLPTLAELDRQHQAELPLATASDALRRNLFVPLARALANAQHDLHMHAVWVWRQQFPRLCDDDVLESYHAPMRLREGRKAAFAASGWVRLKGVAGKTVDADTVINRNDGLAFVMPDGAIIGEDGMAVARTLCLTPGAAGNTEAGAVFSLSSPVSGVEGAVEVLAPGLSGGADIESIDSLRNRVDSAWCNPGEVGKSSDYEAWALEVAGVTRAWAVPKALGPGTVSVYFMRDDDPITAYPDAAECAAVQAHFDNTALPFGEHYAFAPVKKTQNFTIRLMPNTVAVQKAAEAAIRAYVNSVAAPVKRDDYGMTAMPIAGMTIPRSQIAAVISDATGEWSHEIILPAVDIECSVGELLEVGTLTFTG</sequence>
<evidence type="ECO:0000313" key="5">
    <source>
        <dbReference type="EMBL" id="AXF86778.1"/>
    </source>
</evidence>
<reference evidence="6" key="1">
    <citation type="submission" date="2018-07" db="EMBL/GenBank/DDBJ databases">
        <authorList>
            <person name="Kim H."/>
        </authorList>
    </citation>
    <scope>NUCLEOTIDE SEQUENCE [LARGE SCALE GENOMIC DNA]</scope>
    <source>
        <strain evidence="6">F02</strain>
    </source>
</reference>
<keyword evidence="6" id="KW-1185">Reference proteome</keyword>
<gene>
    <name evidence="5" type="ORF">DTO96_102534</name>
</gene>
<dbReference type="InterPro" id="IPR006949">
    <property type="entry name" value="Barrel_Baseplate_J-like"/>
</dbReference>
<feature type="domain" description="Baseplate protein J-like barrel" evidence="2">
    <location>
        <begin position="91"/>
        <end position="168"/>
    </location>
</feature>
<evidence type="ECO:0000259" key="2">
    <source>
        <dbReference type="Pfam" id="PF04865"/>
    </source>
</evidence>
<dbReference type="Pfam" id="PF04865">
    <property type="entry name" value="Baseplate_J"/>
    <property type="match status" value="1"/>
</dbReference>
<dbReference type="OrthoDB" id="7565172at2"/>
<proteinExistence type="inferred from homology"/>
<name>A0A345DEJ0_9BURK</name>
<dbReference type="Proteomes" id="UP000252182">
    <property type="component" value="Chromosome"/>
</dbReference>
<dbReference type="RefSeq" id="WP_114563820.1">
    <property type="nucleotide sequence ID" value="NZ_CP031124.1"/>
</dbReference>
<dbReference type="InterPro" id="IPR058530">
    <property type="entry name" value="Baseplate_J-like_C"/>
</dbReference>
<dbReference type="Pfam" id="PF26079">
    <property type="entry name" value="Baseplate_J_C"/>
    <property type="match status" value="1"/>
</dbReference>
<accession>A0A345DEJ0</accession>
<protein>
    <submittedName>
        <fullName evidence="5">Uncharacterized protein</fullName>
    </submittedName>
</protein>
<evidence type="ECO:0000256" key="1">
    <source>
        <dbReference type="ARBA" id="ARBA00038087"/>
    </source>
</evidence>